<dbReference type="PANTHER" id="PTHR30480">
    <property type="entry name" value="BETA-HEXOSAMINIDASE-RELATED"/>
    <property type="match status" value="1"/>
</dbReference>
<dbReference type="PROSITE" id="PS00775">
    <property type="entry name" value="GLYCOSYL_HYDROL_F3"/>
    <property type="match status" value="1"/>
</dbReference>
<feature type="region of interest" description="Disordered" evidence="4">
    <location>
        <begin position="484"/>
        <end position="511"/>
    </location>
</feature>
<evidence type="ECO:0000256" key="4">
    <source>
        <dbReference type="SAM" id="MobiDB-lite"/>
    </source>
</evidence>
<feature type="domain" description="Glycoside hydrolase family 3 N-terminal" evidence="5">
    <location>
        <begin position="30"/>
        <end position="326"/>
    </location>
</feature>
<dbReference type="SUPFAM" id="SSF51445">
    <property type="entry name" value="(Trans)glycosidases"/>
    <property type="match status" value="1"/>
</dbReference>
<dbReference type="Gene3D" id="3.20.20.300">
    <property type="entry name" value="Glycoside hydrolase, family 3, N-terminal domain"/>
    <property type="match status" value="1"/>
</dbReference>
<keyword evidence="3" id="KW-0326">Glycosidase</keyword>
<dbReference type="InterPro" id="IPR036962">
    <property type="entry name" value="Glyco_hydro_3_N_sf"/>
</dbReference>
<comment type="caution">
    <text evidence="6">The sequence shown here is derived from an EMBL/GenBank/DDBJ whole genome shotgun (WGS) entry which is preliminary data.</text>
</comment>
<evidence type="ECO:0000256" key="3">
    <source>
        <dbReference type="ARBA" id="ARBA00023295"/>
    </source>
</evidence>
<dbReference type="InterPro" id="IPR019800">
    <property type="entry name" value="Glyco_hydro_3_AS"/>
</dbReference>
<dbReference type="EMBL" id="BMGC01000008">
    <property type="protein sequence ID" value="GGB28411.1"/>
    <property type="molecule type" value="Genomic_DNA"/>
</dbReference>
<dbReference type="PANTHER" id="PTHR30480:SF16">
    <property type="entry name" value="GLYCOSIDE HYDROLASE FAMILY 3 DOMAIN PROTEIN"/>
    <property type="match status" value="1"/>
</dbReference>
<dbReference type="Proteomes" id="UP000621454">
    <property type="component" value="Unassembled WGS sequence"/>
</dbReference>
<sequence>MTDPALRRAAYRVVVSAFAGTTVPSWLPELVEAGLGGICLYGNNLDAGSERTLTLARELAQLSAQLIITVDEEGGDVTRLDYGTGSAFPGNGVLGRYDDLDTTTSVARATAARLKTAGIWLDLAPDADVNSDPRNPVIGTRSFGADPHLVARHTVAFVDGLQREGVAACVKHFPGHGDTATDSHLELPCVNADLATLHDRELIPFAAAIAAGTACVMTSHIVVEAIDPGRPATLSHAVLTGLLRKEMGYDGVIVTDALDMAGASADIGIPAAAVAALSAGADLLLLGPDNLGRGPAHTLDTVEAILAAVESGALSADRLIEAAHRVDLLAATYGTGIGVADPAVIEAGCEAGEYAAAAVIGDLDIDLPSGRALVIRIDTGSNLAVGVAPWGDLALSDADVVTVDERLAEITTLVAHPGPVIVVGRRLDAEPRVFEWLAELARRRPDTLVVELGWPGPRLSALPRTVLGWGSSPACAHAVGRAIERARPQSPETSSTRDILGTRDTLDRRAR</sequence>
<dbReference type="GO" id="GO:0005975">
    <property type="term" value="P:carbohydrate metabolic process"/>
    <property type="evidence" value="ECO:0007669"/>
    <property type="project" value="InterPro"/>
</dbReference>
<comment type="similarity">
    <text evidence="1">Belongs to the glycosyl hydrolase 3 family.</text>
</comment>
<protein>
    <submittedName>
        <fullName evidence="6">Sugar hydrolase</fullName>
    </submittedName>
</protein>
<dbReference type="InterPro" id="IPR001764">
    <property type="entry name" value="Glyco_hydro_3_N"/>
</dbReference>
<dbReference type="Pfam" id="PF00933">
    <property type="entry name" value="Glyco_hydro_3"/>
    <property type="match status" value="1"/>
</dbReference>
<keyword evidence="2 6" id="KW-0378">Hydrolase</keyword>
<reference evidence="6" key="1">
    <citation type="journal article" date="2014" name="Int. J. Syst. Evol. Microbiol.">
        <title>Complete genome sequence of Corynebacterium casei LMG S-19264T (=DSM 44701T), isolated from a smear-ripened cheese.</title>
        <authorList>
            <consortium name="US DOE Joint Genome Institute (JGI-PGF)"/>
            <person name="Walter F."/>
            <person name="Albersmeier A."/>
            <person name="Kalinowski J."/>
            <person name="Ruckert C."/>
        </authorList>
    </citation>
    <scope>NUCLEOTIDE SEQUENCE</scope>
    <source>
        <strain evidence="6">CGMCC 1.12827</strain>
    </source>
</reference>
<evidence type="ECO:0000256" key="2">
    <source>
        <dbReference type="ARBA" id="ARBA00022801"/>
    </source>
</evidence>
<evidence type="ECO:0000259" key="5">
    <source>
        <dbReference type="Pfam" id="PF00933"/>
    </source>
</evidence>
<dbReference type="InterPro" id="IPR050226">
    <property type="entry name" value="NagZ_Beta-hexosaminidase"/>
</dbReference>
<proteinExistence type="inferred from homology"/>
<reference evidence="6" key="2">
    <citation type="submission" date="2020-09" db="EMBL/GenBank/DDBJ databases">
        <authorList>
            <person name="Sun Q."/>
            <person name="Zhou Y."/>
        </authorList>
    </citation>
    <scope>NUCLEOTIDE SEQUENCE</scope>
    <source>
        <strain evidence="6">CGMCC 1.12827</strain>
    </source>
</reference>
<accession>A0A916T1P9</accession>
<dbReference type="GO" id="GO:0004553">
    <property type="term" value="F:hydrolase activity, hydrolyzing O-glycosyl compounds"/>
    <property type="evidence" value="ECO:0007669"/>
    <property type="project" value="InterPro"/>
</dbReference>
<name>A0A916T1P9_9ACTN</name>
<dbReference type="AlphaFoldDB" id="A0A916T1P9"/>
<feature type="compositionally biased region" description="Basic and acidic residues" evidence="4">
    <location>
        <begin position="500"/>
        <end position="511"/>
    </location>
</feature>
<gene>
    <name evidence="6" type="ORF">GCM10011489_15760</name>
</gene>
<keyword evidence="7" id="KW-1185">Reference proteome</keyword>
<dbReference type="GO" id="GO:0009254">
    <property type="term" value="P:peptidoglycan turnover"/>
    <property type="evidence" value="ECO:0007669"/>
    <property type="project" value="TreeGrafter"/>
</dbReference>
<evidence type="ECO:0000313" key="7">
    <source>
        <dbReference type="Proteomes" id="UP000621454"/>
    </source>
</evidence>
<dbReference type="InterPro" id="IPR017853">
    <property type="entry name" value="GH"/>
</dbReference>
<organism evidence="6 7">
    <name type="scientific">Gordonia jinhuaensis</name>
    <dbReference type="NCBI Taxonomy" id="1517702"/>
    <lineage>
        <taxon>Bacteria</taxon>
        <taxon>Bacillati</taxon>
        <taxon>Actinomycetota</taxon>
        <taxon>Actinomycetes</taxon>
        <taxon>Mycobacteriales</taxon>
        <taxon>Gordoniaceae</taxon>
        <taxon>Gordonia</taxon>
    </lineage>
</organism>
<dbReference type="RefSeq" id="WP_188586042.1">
    <property type="nucleotide sequence ID" value="NZ_BMGC01000008.1"/>
</dbReference>
<evidence type="ECO:0000256" key="1">
    <source>
        <dbReference type="ARBA" id="ARBA00005336"/>
    </source>
</evidence>
<evidence type="ECO:0000313" key="6">
    <source>
        <dbReference type="EMBL" id="GGB28411.1"/>
    </source>
</evidence>